<sequence>MKDKLVKTGHRKGYYKAKSVFVGFLFVLAVFAASATPIAITYAASAKAGGADAHEETTSQVSEEEPEESDSLSE</sequence>
<protein>
    <submittedName>
        <fullName evidence="2">Uncharacterized protein</fullName>
    </submittedName>
</protein>
<feature type="compositionally biased region" description="Acidic residues" evidence="1">
    <location>
        <begin position="62"/>
        <end position="74"/>
    </location>
</feature>
<accession>A0A9D9GTD7</accession>
<evidence type="ECO:0000313" key="3">
    <source>
        <dbReference type="Proteomes" id="UP000823634"/>
    </source>
</evidence>
<proteinExistence type="predicted"/>
<evidence type="ECO:0000256" key="1">
    <source>
        <dbReference type="SAM" id="MobiDB-lite"/>
    </source>
</evidence>
<reference evidence="2" key="2">
    <citation type="journal article" date="2021" name="PeerJ">
        <title>Extensive microbial diversity within the chicken gut microbiome revealed by metagenomics and culture.</title>
        <authorList>
            <person name="Gilroy R."/>
            <person name="Ravi A."/>
            <person name="Getino M."/>
            <person name="Pursley I."/>
            <person name="Horton D.L."/>
            <person name="Alikhan N.F."/>
            <person name="Baker D."/>
            <person name="Gharbi K."/>
            <person name="Hall N."/>
            <person name="Watson M."/>
            <person name="Adriaenssens E.M."/>
            <person name="Foster-Nyarko E."/>
            <person name="Jarju S."/>
            <person name="Secka A."/>
            <person name="Antonio M."/>
            <person name="Oren A."/>
            <person name="Chaudhuri R.R."/>
            <person name="La Ragione R."/>
            <person name="Hildebrand F."/>
            <person name="Pallen M.J."/>
        </authorList>
    </citation>
    <scope>NUCLEOTIDE SEQUENCE</scope>
    <source>
        <strain evidence="2">17113</strain>
    </source>
</reference>
<gene>
    <name evidence="2" type="ORF">IAC61_04325</name>
</gene>
<comment type="caution">
    <text evidence="2">The sequence shown here is derived from an EMBL/GenBank/DDBJ whole genome shotgun (WGS) entry which is preliminary data.</text>
</comment>
<dbReference type="Proteomes" id="UP000823634">
    <property type="component" value="Unassembled WGS sequence"/>
</dbReference>
<name>A0A9D9GTD7_9FIRM</name>
<reference evidence="2" key="1">
    <citation type="submission" date="2020-10" db="EMBL/GenBank/DDBJ databases">
        <authorList>
            <person name="Gilroy R."/>
        </authorList>
    </citation>
    <scope>NUCLEOTIDE SEQUENCE</scope>
    <source>
        <strain evidence="2">17113</strain>
    </source>
</reference>
<evidence type="ECO:0000313" key="2">
    <source>
        <dbReference type="EMBL" id="MBO8426530.1"/>
    </source>
</evidence>
<organism evidence="2 3">
    <name type="scientific">Candidatus Alloenteromonas pullistercoris</name>
    <dbReference type="NCBI Taxonomy" id="2840785"/>
    <lineage>
        <taxon>Bacteria</taxon>
        <taxon>Bacillati</taxon>
        <taxon>Bacillota</taxon>
        <taxon>Bacillota incertae sedis</taxon>
        <taxon>Candidatus Alloenteromonas</taxon>
    </lineage>
</organism>
<feature type="region of interest" description="Disordered" evidence="1">
    <location>
        <begin position="47"/>
        <end position="74"/>
    </location>
</feature>
<dbReference type="EMBL" id="JADINA010000028">
    <property type="protein sequence ID" value="MBO8426530.1"/>
    <property type="molecule type" value="Genomic_DNA"/>
</dbReference>
<dbReference type="AlphaFoldDB" id="A0A9D9GTD7"/>